<keyword evidence="1" id="KW-1133">Transmembrane helix</keyword>
<gene>
    <name evidence="2" type="ORF">A7J50_3398</name>
</gene>
<organism evidence="2 3">
    <name type="scientific">Pseudomonas antarctica</name>
    <dbReference type="NCBI Taxonomy" id="219572"/>
    <lineage>
        <taxon>Bacteria</taxon>
        <taxon>Pseudomonadati</taxon>
        <taxon>Pseudomonadota</taxon>
        <taxon>Gammaproteobacteria</taxon>
        <taxon>Pseudomonadales</taxon>
        <taxon>Pseudomonadaceae</taxon>
        <taxon>Pseudomonas</taxon>
    </lineage>
</organism>
<protein>
    <submittedName>
        <fullName evidence="2">Membrane protein</fullName>
    </submittedName>
</protein>
<dbReference type="AlphaFoldDB" id="A0A172Z3L1"/>
<name>A0A172Z3L1_9PSED</name>
<proteinExistence type="predicted"/>
<feature type="transmembrane region" description="Helical" evidence="1">
    <location>
        <begin position="155"/>
        <end position="173"/>
    </location>
</feature>
<keyword evidence="1" id="KW-0472">Membrane</keyword>
<keyword evidence="1" id="KW-0812">Transmembrane</keyword>
<dbReference type="PATRIC" id="fig|219572.3.peg.3498"/>
<dbReference type="EMBL" id="CP015600">
    <property type="protein sequence ID" value="ANF86776.1"/>
    <property type="molecule type" value="Genomic_DNA"/>
</dbReference>
<evidence type="ECO:0000313" key="2">
    <source>
        <dbReference type="EMBL" id="ANF86776.1"/>
    </source>
</evidence>
<dbReference type="KEGG" id="panr:A7J50_3398"/>
<sequence length="178" mass="20075">MSKIITDKTSTHESLPAESLVFGAPKDRLDFYRREIQYEITLLSNRTNANLAAQSFLVIAFASSMANLNPEWGKIFTLVVPLLLALLGVVSSLNAWPGIRAAYAIIDHWHFKQSNLLRSEPAMGLNYDDSPLFSEAESSQKGYIKSLQFSMRTPWLFVIFWVVLASFSTYIQFSNPGF</sequence>
<feature type="transmembrane region" description="Helical" evidence="1">
    <location>
        <begin position="51"/>
        <end position="69"/>
    </location>
</feature>
<dbReference type="Proteomes" id="UP000077829">
    <property type="component" value="Chromosome"/>
</dbReference>
<reference evidence="2 3" key="1">
    <citation type="submission" date="2016-05" db="EMBL/GenBank/DDBJ databases">
        <title>Complete genome sequence of Pseudomonas antarctica PAMC 27494.</title>
        <authorList>
            <person name="Lee J."/>
        </authorList>
    </citation>
    <scope>NUCLEOTIDE SEQUENCE [LARGE SCALE GENOMIC DNA]</scope>
    <source>
        <strain evidence="2 3">PAMC 27494</strain>
    </source>
</reference>
<evidence type="ECO:0000256" key="1">
    <source>
        <dbReference type="SAM" id="Phobius"/>
    </source>
</evidence>
<feature type="transmembrane region" description="Helical" evidence="1">
    <location>
        <begin position="75"/>
        <end position="96"/>
    </location>
</feature>
<accession>A0A172Z3L1</accession>
<evidence type="ECO:0000313" key="3">
    <source>
        <dbReference type="Proteomes" id="UP000077829"/>
    </source>
</evidence>